<proteinExistence type="predicted"/>
<accession>A0ABD0YIM7</accession>
<gene>
    <name evidence="1" type="ORF">AAG570_012302</name>
</gene>
<sequence length="114" mass="12728">MYDSCPYGGGLELKRCSIKSEELAAAAQVAGAGDWYRFCNPSTFQQLKQSVEKAKAALTASSAFTDLSTTFQSPRSDDERRNNGKKDIRLFHIQQNYVGVYLITKLNIRITGNR</sequence>
<evidence type="ECO:0000313" key="1">
    <source>
        <dbReference type="EMBL" id="KAL1131065.1"/>
    </source>
</evidence>
<name>A0ABD0YIM7_9HEMI</name>
<dbReference type="Proteomes" id="UP001558652">
    <property type="component" value="Unassembled WGS sequence"/>
</dbReference>
<comment type="caution">
    <text evidence="1">The sequence shown here is derived from an EMBL/GenBank/DDBJ whole genome shotgun (WGS) entry which is preliminary data.</text>
</comment>
<protein>
    <submittedName>
        <fullName evidence="1">Uncharacterized protein</fullName>
    </submittedName>
</protein>
<organism evidence="1 2">
    <name type="scientific">Ranatra chinensis</name>
    <dbReference type="NCBI Taxonomy" id="642074"/>
    <lineage>
        <taxon>Eukaryota</taxon>
        <taxon>Metazoa</taxon>
        <taxon>Ecdysozoa</taxon>
        <taxon>Arthropoda</taxon>
        <taxon>Hexapoda</taxon>
        <taxon>Insecta</taxon>
        <taxon>Pterygota</taxon>
        <taxon>Neoptera</taxon>
        <taxon>Paraneoptera</taxon>
        <taxon>Hemiptera</taxon>
        <taxon>Heteroptera</taxon>
        <taxon>Panheteroptera</taxon>
        <taxon>Nepomorpha</taxon>
        <taxon>Nepidae</taxon>
        <taxon>Ranatrinae</taxon>
        <taxon>Ranatra</taxon>
    </lineage>
</organism>
<keyword evidence="2" id="KW-1185">Reference proteome</keyword>
<dbReference type="EMBL" id="JBFDAA010000007">
    <property type="protein sequence ID" value="KAL1131065.1"/>
    <property type="molecule type" value="Genomic_DNA"/>
</dbReference>
<dbReference type="AlphaFoldDB" id="A0ABD0YIM7"/>
<evidence type="ECO:0000313" key="2">
    <source>
        <dbReference type="Proteomes" id="UP001558652"/>
    </source>
</evidence>
<reference evidence="1 2" key="1">
    <citation type="submission" date="2024-07" db="EMBL/GenBank/DDBJ databases">
        <title>Chromosome-level genome assembly of the water stick insect Ranatra chinensis (Heteroptera: Nepidae).</title>
        <authorList>
            <person name="Liu X."/>
        </authorList>
    </citation>
    <scope>NUCLEOTIDE SEQUENCE [LARGE SCALE GENOMIC DNA]</scope>
    <source>
        <strain evidence="1">Cailab_2021Rc</strain>
        <tissue evidence="1">Muscle</tissue>
    </source>
</reference>